<dbReference type="GO" id="GO:0003855">
    <property type="term" value="F:3-dehydroquinate dehydratase activity"/>
    <property type="evidence" value="ECO:0007669"/>
    <property type="project" value="UniProtKB-UniRule"/>
</dbReference>
<dbReference type="GO" id="GO:0008652">
    <property type="term" value="P:amino acid biosynthetic process"/>
    <property type="evidence" value="ECO:0007669"/>
    <property type="project" value="UniProtKB-KW"/>
</dbReference>
<feature type="binding site" evidence="5">
    <location>
        <position position="217"/>
    </location>
    <ligand>
        <name>3-dehydroquinate</name>
        <dbReference type="ChEBI" id="CHEBI:32364"/>
    </ligand>
</feature>
<dbReference type="PANTHER" id="PTHR43699">
    <property type="entry name" value="3-DEHYDROQUINATE DEHYDRATASE"/>
    <property type="match status" value="1"/>
</dbReference>
<dbReference type="InterPro" id="IPR001381">
    <property type="entry name" value="DHquinase_I"/>
</dbReference>
<dbReference type="EC" id="4.2.1.10" evidence="5"/>
<dbReference type="NCBIfam" id="TIGR01093">
    <property type="entry name" value="aroD"/>
    <property type="match status" value="1"/>
</dbReference>
<evidence type="ECO:0000256" key="2">
    <source>
        <dbReference type="ARBA" id="ARBA00023141"/>
    </source>
</evidence>
<dbReference type="AlphaFoldDB" id="A0AB38XMA5"/>
<sequence>MVREVYLADVALGSGRAKIIVAVASAEDVRLALESECDIVEVRADLAPTEWEELLQAVRGRRPILATVRSESEGGKCPDALYEETVTRLLAQSPEAIDVQVDHPAAATLVQRAHEVGCKVVGSFHDFAATPSVEKICEKFADASELGADVCKVALMPHGGKDVLTVLEALRLTAAEINRPLIGIAMGKVGQLSRLAGPDFGNCATFAAAGNASAPGQLRVDQLRQIICD</sequence>
<feature type="active site" description="Schiff-base intermediate with substrate" evidence="5">
    <location>
        <position position="152"/>
    </location>
</feature>
<comment type="catalytic activity">
    <reaction evidence="1 5">
        <text>3-dehydroquinate = 3-dehydroshikimate + H2O</text>
        <dbReference type="Rhea" id="RHEA:21096"/>
        <dbReference type="ChEBI" id="CHEBI:15377"/>
        <dbReference type="ChEBI" id="CHEBI:16630"/>
        <dbReference type="ChEBI" id="CHEBI:32364"/>
        <dbReference type="EC" id="4.2.1.10"/>
    </reaction>
</comment>
<comment type="pathway">
    <text evidence="5">Metabolic intermediate biosynthesis; chorismate biosynthesis; chorismate from D-erythrose 4-phosphate and phosphoenolpyruvate: step 3/7.</text>
</comment>
<dbReference type="InterPro" id="IPR013785">
    <property type="entry name" value="Aldolase_TIM"/>
</dbReference>
<dbReference type="Gene3D" id="3.20.20.70">
    <property type="entry name" value="Aldolase class I"/>
    <property type="match status" value="1"/>
</dbReference>
<protein>
    <recommendedName>
        <fullName evidence="5">3-dehydroquinate dehydratase</fullName>
        <shortName evidence="5">3-dehydroquinase</shortName>
        <ecNumber evidence="5">4.2.1.10</ecNumber>
    </recommendedName>
    <alternativeName>
        <fullName evidence="5">Type I DHQase</fullName>
    </alternativeName>
    <alternativeName>
        <fullName evidence="5">Type I dehydroquinase</fullName>
        <shortName evidence="5">DHQ1</shortName>
    </alternativeName>
</protein>
<keyword evidence="2 5" id="KW-0057">Aromatic amino acid biosynthesis</keyword>
<dbReference type="SUPFAM" id="SSF51569">
    <property type="entry name" value="Aldolase"/>
    <property type="match status" value="1"/>
</dbReference>
<evidence type="ECO:0000256" key="4">
    <source>
        <dbReference type="ARBA" id="ARBA00023270"/>
    </source>
</evidence>
<dbReference type="RefSeq" id="WP_048706855.1">
    <property type="nucleotide sequence ID" value="NZ_CP116394.1"/>
</dbReference>
<dbReference type="PANTHER" id="PTHR43699:SF1">
    <property type="entry name" value="3-DEHYDROQUINATE DEHYDRATASE"/>
    <property type="match status" value="1"/>
</dbReference>
<evidence type="ECO:0000256" key="5">
    <source>
        <dbReference type="HAMAP-Rule" id="MF_00214"/>
    </source>
</evidence>
<evidence type="ECO:0000256" key="3">
    <source>
        <dbReference type="ARBA" id="ARBA00023239"/>
    </source>
</evidence>
<dbReference type="HAMAP" id="MF_00214">
    <property type="entry name" value="AroD"/>
    <property type="match status" value="1"/>
</dbReference>
<dbReference type="InterPro" id="IPR050146">
    <property type="entry name" value="Type-I_3-dehydroquinase"/>
</dbReference>
<evidence type="ECO:0000256" key="1">
    <source>
        <dbReference type="ARBA" id="ARBA00001864"/>
    </source>
</evidence>
<evidence type="ECO:0000313" key="6">
    <source>
        <dbReference type="EMBL" id="WCE45495.1"/>
    </source>
</evidence>
<keyword evidence="4 5" id="KW-0704">Schiff base</keyword>
<comment type="similarity">
    <text evidence="5">Belongs to the type-I 3-dehydroquinase family.</text>
</comment>
<dbReference type="EMBL" id="CP116394">
    <property type="protein sequence ID" value="WCE45495.1"/>
    <property type="molecule type" value="Genomic_DNA"/>
</dbReference>
<dbReference type="GO" id="GO:0046279">
    <property type="term" value="P:3,4-dihydroxybenzoate biosynthetic process"/>
    <property type="evidence" value="ECO:0007669"/>
    <property type="project" value="TreeGrafter"/>
</dbReference>
<name>A0AB38XMA5_9ACTO</name>
<keyword evidence="3 5" id="KW-0456">Lyase</keyword>
<dbReference type="FunFam" id="3.20.20.70:FF:000047">
    <property type="entry name" value="3-dehydroquinate dehydratase"/>
    <property type="match status" value="1"/>
</dbReference>
<feature type="binding site" evidence="5">
    <location>
        <position position="194"/>
    </location>
    <ligand>
        <name>3-dehydroquinate</name>
        <dbReference type="ChEBI" id="CHEBI:32364"/>
    </ligand>
</feature>
<dbReference type="Pfam" id="PF01487">
    <property type="entry name" value="DHquinase_I"/>
    <property type="match status" value="1"/>
</dbReference>
<dbReference type="GO" id="GO:0009073">
    <property type="term" value="P:aromatic amino acid family biosynthetic process"/>
    <property type="evidence" value="ECO:0007669"/>
    <property type="project" value="UniProtKB-KW"/>
</dbReference>
<feature type="binding site" evidence="5">
    <location>
        <position position="213"/>
    </location>
    <ligand>
        <name>3-dehydroquinate</name>
        <dbReference type="ChEBI" id="CHEBI:32364"/>
    </ligand>
</feature>
<gene>
    <name evidence="5 6" type="primary">aroD</name>
    <name evidence="6" type="ORF">PIG85_07495</name>
</gene>
<dbReference type="CDD" id="cd00502">
    <property type="entry name" value="DHQase_I"/>
    <property type="match status" value="1"/>
</dbReference>
<organism evidence="6 7">
    <name type="scientific">Winkia neuii subsp. anitrata</name>
    <dbReference type="NCBI Taxonomy" id="29318"/>
    <lineage>
        <taxon>Bacteria</taxon>
        <taxon>Bacillati</taxon>
        <taxon>Actinomycetota</taxon>
        <taxon>Actinomycetes</taxon>
        <taxon>Actinomycetales</taxon>
        <taxon>Actinomycetaceae</taxon>
        <taxon>Winkia</taxon>
    </lineage>
</organism>
<feature type="binding site" evidence="5">
    <location>
        <begin position="41"/>
        <end position="43"/>
    </location>
    <ligand>
        <name>3-dehydroquinate</name>
        <dbReference type="ChEBI" id="CHEBI:32364"/>
    </ligand>
</feature>
<dbReference type="KEGG" id="wne:PIG85_07495"/>
<evidence type="ECO:0000313" key="7">
    <source>
        <dbReference type="Proteomes" id="UP001211044"/>
    </source>
</evidence>
<dbReference type="Proteomes" id="UP001211044">
    <property type="component" value="Chromosome"/>
</dbReference>
<comment type="function">
    <text evidence="5">Involved in the third step of the chorismate pathway, which leads to the biosynthesis of aromatic amino acids. Catalyzes the cis-dehydration of 3-dehydroquinate (DHQ) and introduces the first double bond of the aromatic ring to yield 3-dehydroshikimate.</text>
</comment>
<dbReference type="GO" id="GO:0009423">
    <property type="term" value="P:chorismate biosynthetic process"/>
    <property type="evidence" value="ECO:0007669"/>
    <property type="project" value="UniProtKB-UniRule"/>
</dbReference>
<feature type="active site" description="Proton donor/acceptor" evidence="5">
    <location>
        <position position="125"/>
    </location>
</feature>
<comment type="subunit">
    <text evidence="5">Homodimer.</text>
</comment>
<keyword evidence="5" id="KW-0028">Amino-acid biosynthesis</keyword>
<feature type="binding site" evidence="5">
    <location>
        <position position="69"/>
    </location>
    <ligand>
        <name>3-dehydroquinate</name>
        <dbReference type="ChEBI" id="CHEBI:32364"/>
    </ligand>
</feature>
<reference evidence="6" key="1">
    <citation type="submission" date="2023-01" db="EMBL/GenBank/DDBJ databases">
        <title>Comparative Genomic Analysis of the Clinically-Derived Winkia Strain NY0527 Provides Evidence into the Taxonomic Reassignment of Winkia neuii and Characterizes Their Virulence Traits.</title>
        <authorList>
            <person name="Cai X."/>
            <person name="Peng Y."/>
            <person name="Li M."/>
            <person name="Qiu Y."/>
            <person name="Wang Y."/>
            <person name="Xu L."/>
            <person name="Hou Q."/>
        </authorList>
    </citation>
    <scope>NUCLEOTIDE SEQUENCE</scope>
    <source>
        <strain evidence="6">NY0527</strain>
    </source>
</reference>
<accession>A0AB38XMA5</accession>
<comment type="caution">
    <text evidence="5">Lacks conserved residue(s) required for the propagation of feature annotation.</text>
</comment>
<proteinExistence type="inferred from homology"/>